<dbReference type="EMBL" id="FIZY01000007">
    <property type="protein sequence ID" value="CZF79754.1"/>
    <property type="molecule type" value="Genomic_DNA"/>
</dbReference>
<keyword evidence="2" id="KW-1185">Reference proteome</keyword>
<proteinExistence type="predicted"/>
<gene>
    <name evidence="1" type="ORF">GMA8713_01117</name>
</gene>
<evidence type="ECO:0000313" key="2">
    <source>
        <dbReference type="Proteomes" id="UP000073601"/>
    </source>
</evidence>
<dbReference type="AlphaFoldDB" id="A0A128F018"/>
<name>A0A128F018_9GAMM</name>
<dbReference type="OrthoDB" id="9949360at2"/>
<dbReference type="RefSeq" id="WP_062706659.1">
    <property type="nucleotide sequence ID" value="NZ_CAWRCI010000007.1"/>
</dbReference>
<organism evidence="1 2">
    <name type="scientific">Grimontia marina</name>
    <dbReference type="NCBI Taxonomy" id="646534"/>
    <lineage>
        <taxon>Bacteria</taxon>
        <taxon>Pseudomonadati</taxon>
        <taxon>Pseudomonadota</taxon>
        <taxon>Gammaproteobacteria</taxon>
        <taxon>Vibrionales</taxon>
        <taxon>Vibrionaceae</taxon>
        <taxon>Grimontia</taxon>
    </lineage>
</organism>
<protein>
    <submittedName>
        <fullName evidence="1">Uncharacterized protein</fullName>
    </submittedName>
</protein>
<reference evidence="2" key="1">
    <citation type="submission" date="2016-02" db="EMBL/GenBank/DDBJ databases">
        <authorList>
            <person name="Rodrigo-Torres Lidia"/>
            <person name="Arahal R.David."/>
        </authorList>
    </citation>
    <scope>NUCLEOTIDE SEQUENCE [LARGE SCALE GENOMIC DNA]</scope>
    <source>
        <strain evidence="2">CECT 8713</strain>
    </source>
</reference>
<accession>A0A128F018</accession>
<sequence>MARDRVGVKKIELPRADVDDLIIELSALLDLMLVEGTELSDDTKIWVRQTILKLVALLKVNEDPNIKE</sequence>
<dbReference type="Proteomes" id="UP000073601">
    <property type="component" value="Unassembled WGS sequence"/>
</dbReference>
<evidence type="ECO:0000313" key="1">
    <source>
        <dbReference type="EMBL" id="CZF79754.1"/>
    </source>
</evidence>